<feature type="transmembrane region" description="Helical" evidence="1">
    <location>
        <begin position="6"/>
        <end position="25"/>
    </location>
</feature>
<proteinExistence type="predicted"/>
<evidence type="ECO:0000313" key="3">
    <source>
        <dbReference type="Proteomes" id="UP000598633"/>
    </source>
</evidence>
<comment type="caution">
    <text evidence="2">The sequence shown here is derived from an EMBL/GenBank/DDBJ whole genome shotgun (WGS) entry which is preliminary data.</text>
</comment>
<keyword evidence="1" id="KW-0812">Transmembrane</keyword>
<name>A0A8J6YC54_9BACT</name>
<gene>
    <name evidence="2" type="ORF">IFJ97_07625</name>
</gene>
<keyword evidence="1" id="KW-0472">Membrane</keyword>
<protein>
    <submittedName>
        <fullName evidence="2">Uncharacterized protein</fullName>
    </submittedName>
</protein>
<dbReference type="EMBL" id="JACXWA010000121">
    <property type="protein sequence ID" value="MBD3871210.1"/>
    <property type="molecule type" value="Genomic_DNA"/>
</dbReference>
<feature type="transmembrane region" description="Helical" evidence="1">
    <location>
        <begin position="32"/>
        <end position="52"/>
    </location>
</feature>
<dbReference type="AlphaFoldDB" id="A0A8J6YC54"/>
<accession>A0A8J6YC54</accession>
<keyword evidence="1" id="KW-1133">Transmembrane helix</keyword>
<evidence type="ECO:0000313" key="2">
    <source>
        <dbReference type="EMBL" id="MBD3871210.1"/>
    </source>
</evidence>
<sequence>MDHLLLMIWHALLVSVFFAFLWRSTSVGRRNLFLKTFLIMVVGAAALGWLMFPFP</sequence>
<dbReference type="Proteomes" id="UP000598633">
    <property type="component" value="Unassembled WGS sequence"/>
</dbReference>
<evidence type="ECO:0000256" key="1">
    <source>
        <dbReference type="SAM" id="Phobius"/>
    </source>
</evidence>
<organism evidence="2 3">
    <name type="scientific">Candidatus Sulfomarinibacter kjeldsenii</name>
    <dbReference type="NCBI Taxonomy" id="2885994"/>
    <lineage>
        <taxon>Bacteria</taxon>
        <taxon>Pseudomonadati</taxon>
        <taxon>Acidobacteriota</taxon>
        <taxon>Thermoanaerobaculia</taxon>
        <taxon>Thermoanaerobaculales</taxon>
        <taxon>Candidatus Sulfomarinibacteraceae</taxon>
        <taxon>Candidatus Sulfomarinibacter</taxon>
    </lineage>
</organism>
<reference evidence="2 3" key="1">
    <citation type="submission" date="2020-08" db="EMBL/GenBank/DDBJ databases">
        <title>Acidobacteriota in marine sediments use diverse sulfur dissimilation pathways.</title>
        <authorList>
            <person name="Wasmund K."/>
        </authorList>
    </citation>
    <scope>NUCLEOTIDE SEQUENCE [LARGE SCALE GENOMIC DNA]</scope>
    <source>
        <strain evidence="2">MAG AM3-A</strain>
    </source>
</reference>